<reference evidence="2" key="2">
    <citation type="submission" date="2023-02" db="EMBL/GenBank/DDBJ databases">
        <authorList>
            <consortium name="DOE Joint Genome Institute"/>
            <person name="Mondo S.J."/>
            <person name="Chang Y."/>
            <person name="Wang Y."/>
            <person name="Ahrendt S."/>
            <person name="Andreopoulos W."/>
            <person name="Barry K."/>
            <person name="Beard J."/>
            <person name="Benny G.L."/>
            <person name="Blankenship S."/>
            <person name="Bonito G."/>
            <person name="Cuomo C."/>
            <person name="Desiro A."/>
            <person name="Gervers K.A."/>
            <person name="Hundley H."/>
            <person name="Kuo A."/>
            <person name="LaButti K."/>
            <person name="Lang B.F."/>
            <person name="Lipzen A."/>
            <person name="O'Donnell K."/>
            <person name="Pangilinan J."/>
            <person name="Reynolds N."/>
            <person name="Sandor L."/>
            <person name="Smith M.W."/>
            <person name="Tsang A."/>
            <person name="Grigoriev I.V."/>
            <person name="Stajich J.E."/>
            <person name="Spatafora J.W."/>
        </authorList>
    </citation>
    <scope>NUCLEOTIDE SEQUENCE</scope>
    <source>
        <strain evidence="2">RSA 2281</strain>
    </source>
</reference>
<dbReference type="Proteomes" id="UP001209540">
    <property type="component" value="Unassembled WGS sequence"/>
</dbReference>
<evidence type="ECO:0000313" key="2">
    <source>
        <dbReference type="EMBL" id="KAI9262391.1"/>
    </source>
</evidence>
<dbReference type="AlphaFoldDB" id="A0AAD5KAA4"/>
<feature type="transmembrane region" description="Helical" evidence="1">
    <location>
        <begin position="104"/>
        <end position="126"/>
    </location>
</feature>
<keyword evidence="1" id="KW-0812">Transmembrane</keyword>
<dbReference type="EMBL" id="JAIXMP010000014">
    <property type="protein sequence ID" value="KAI9262391.1"/>
    <property type="molecule type" value="Genomic_DNA"/>
</dbReference>
<keyword evidence="1" id="KW-0472">Membrane</keyword>
<reference evidence="2" key="1">
    <citation type="journal article" date="2022" name="IScience">
        <title>Evolution of zygomycete secretomes and the origins of terrestrial fungal ecologies.</title>
        <authorList>
            <person name="Chang Y."/>
            <person name="Wang Y."/>
            <person name="Mondo S."/>
            <person name="Ahrendt S."/>
            <person name="Andreopoulos W."/>
            <person name="Barry K."/>
            <person name="Beard J."/>
            <person name="Benny G.L."/>
            <person name="Blankenship S."/>
            <person name="Bonito G."/>
            <person name="Cuomo C."/>
            <person name="Desiro A."/>
            <person name="Gervers K.A."/>
            <person name="Hundley H."/>
            <person name="Kuo A."/>
            <person name="LaButti K."/>
            <person name="Lang B.F."/>
            <person name="Lipzen A."/>
            <person name="O'Donnell K."/>
            <person name="Pangilinan J."/>
            <person name="Reynolds N."/>
            <person name="Sandor L."/>
            <person name="Smith M.E."/>
            <person name="Tsang A."/>
            <person name="Grigoriev I.V."/>
            <person name="Stajich J.E."/>
            <person name="Spatafora J.W."/>
        </authorList>
    </citation>
    <scope>NUCLEOTIDE SEQUENCE</scope>
    <source>
        <strain evidence="2">RSA 2281</strain>
    </source>
</reference>
<accession>A0AAD5KAA4</accession>
<comment type="caution">
    <text evidence="2">The sequence shown here is derived from an EMBL/GenBank/DDBJ whole genome shotgun (WGS) entry which is preliminary data.</text>
</comment>
<protein>
    <submittedName>
        <fullName evidence="2">Uncharacterized protein</fullName>
    </submittedName>
</protein>
<keyword evidence="3" id="KW-1185">Reference proteome</keyword>
<keyword evidence="1" id="KW-1133">Transmembrane helix</keyword>
<sequence>MIVLPITSIQRLLNRSECLVGYDVIRAEIVDERPYFADACSFQTTSVEKGILKYAHKNTNVGPISQGHTRKKHEFEFFGRSLSILRIIFYSGLCQILIRKRMLMNAVVVVAVSYCMFRLMGLYPLFSIVNQHEFASTIKYMSKRYKKMI</sequence>
<proteinExistence type="predicted"/>
<name>A0AAD5KAA4_9FUNG</name>
<evidence type="ECO:0000256" key="1">
    <source>
        <dbReference type="SAM" id="Phobius"/>
    </source>
</evidence>
<organism evidence="2 3">
    <name type="scientific">Phascolomyces articulosus</name>
    <dbReference type="NCBI Taxonomy" id="60185"/>
    <lineage>
        <taxon>Eukaryota</taxon>
        <taxon>Fungi</taxon>
        <taxon>Fungi incertae sedis</taxon>
        <taxon>Mucoromycota</taxon>
        <taxon>Mucoromycotina</taxon>
        <taxon>Mucoromycetes</taxon>
        <taxon>Mucorales</taxon>
        <taxon>Lichtheimiaceae</taxon>
        <taxon>Phascolomyces</taxon>
    </lineage>
</organism>
<evidence type="ECO:0000313" key="3">
    <source>
        <dbReference type="Proteomes" id="UP001209540"/>
    </source>
</evidence>
<gene>
    <name evidence="2" type="ORF">BDA99DRAFT_537736</name>
</gene>